<proteinExistence type="predicted"/>
<reference evidence="1 2" key="1">
    <citation type="submission" date="2018-07" db="EMBL/GenBank/DDBJ databases">
        <title>The genomes of Aspergillus section Nigri reveals drivers in fungal speciation.</title>
        <authorList>
            <consortium name="DOE Joint Genome Institute"/>
            <person name="Vesth T.C."/>
            <person name="Nybo J."/>
            <person name="Theobald S."/>
            <person name="Brandl J."/>
            <person name="Frisvad J.C."/>
            <person name="Nielsen K.F."/>
            <person name="Lyhne E.K."/>
            <person name="Kogle M.E."/>
            <person name="Kuo A."/>
            <person name="Riley R."/>
            <person name="Clum A."/>
            <person name="Nolan M."/>
            <person name="Lipzen A."/>
            <person name="Salamov A."/>
            <person name="Henrissat B."/>
            <person name="Wiebenga A."/>
            <person name="De vries R.P."/>
            <person name="Grigoriev I.V."/>
            <person name="Mortensen U.H."/>
            <person name="Andersen M.R."/>
            <person name="Baker S.E."/>
        </authorList>
    </citation>
    <scope>NUCLEOTIDE SEQUENCE [LARGE SCALE GENOMIC DNA]</scope>
    <source>
        <strain evidence="1 2">CBS 139.54b</strain>
    </source>
</reference>
<evidence type="ECO:0000313" key="2">
    <source>
        <dbReference type="Proteomes" id="UP000253729"/>
    </source>
</evidence>
<protein>
    <submittedName>
        <fullName evidence="1">Uncharacterized protein</fullName>
    </submittedName>
</protein>
<dbReference type="AlphaFoldDB" id="A0A3F3PXE1"/>
<organism evidence="1 2">
    <name type="scientific">Aspergillus welwitschiae</name>
    <dbReference type="NCBI Taxonomy" id="1341132"/>
    <lineage>
        <taxon>Eukaryota</taxon>
        <taxon>Fungi</taxon>
        <taxon>Dikarya</taxon>
        <taxon>Ascomycota</taxon>
        <taxon>Pezizomycotina</taxon>
        <taxon>Eurotiomycetes</taxon>
        <taxon>Eurotiomycetidae</taxon>
        <taxon>Eurotiales</taxon>
        <taxon>Aspergillaceae</taxon>
        <taxon>Aspergillus</taxon>
        <taxon>Aspergillus subgen. Circumdati</taxon>
    </lineage>
</organism>
<accession>A0A3F3PXE1</accession>
<evidence type="ECO:0000313" key="1">
    <source>
        <dbReference type="EMBL" id="RDH31573.1"/>
    </source>
</evidence>
<dbReference type="Proteomes" id="UP000253729">
    <property type="component" value="Unassembled WGS sequence"/>
</dbReference>
<name>A0A3F3PXE1_9EURO</name>
<gene>
    <name evidence="1" type="ORF">BDQ94DRAFT_146999</name>
</gene>
<keyword evidence="2" id="KW-1185">Reference proteome</keyword>
<dbReference type="EMBL" id="KZ852054">
    <property type="protein sequence ID" value="RDH31573.1"/>
    <property type="molecule type" value="Genomic_DNA"/>
</dbReference>
<dbReference type="GeneID" id="38135288"/>
<sequence length="83" mass="9302">MHLRLVGSVALHGWRQRYPQSLISCTPYAFIGFCVGLCDPAVGNSLPHVFRPDGCSATWVVVHVDGWSRFVCFWFVPYLSCAI</sequence>
<dbReference type="RefSeq" id="XP_026624595.1">
    <property type="nucleotide sequence ID" value="XM_026766932.1"/>
</dbReference>